<organism evidence="1 2">
    <name type="scientific">Nonomuraea glycinis</name>
    <dbReference type="NCBI Taxonomy" id="2047744"/>
    <lineage>
        <taxon>Bacteria</taxon>
        <taxon>Bacillati</taxon>
        <taxon>Actinomycetota</taxon>
        <taxon>Actinomycetes</taxon>
        <taxon>Streptosporangiales</taxon>
        <taxon>Streptosporangiaceae</taxon>
        <taxon>Nonomuraea</taxon>
    </lineage>
</organism>
<keyword evidence="2" id="KW-1185">Reference proteome</keyword>
<dbReference type="Proteomes" id="UP000660745">
    <property type="component" value="Unassembled WGS sequence"/>
</dbReference>
<proteinExistence type="predicted"/>
<name>A0A918E5L9_9ACTN</name>
<dbReference type="AlphaFoldDB" id="A0A918E5L9"/>
<comment type="caution">
    <text evidence="1">The sequence shown here is derived from an EMBL/GenBank/DDBJ whole genome shotgun (WGS) entry which is preliminary data.</text>
</comment>
<accession>A0A918E5L9</accession>
<gene>
    <name evidence="1" type="ORF">GCM10012278_30780</name>
</gene>
<evidence type="ECO:0000313" key="2">
    <source>
        <dbReference type="Proteomes" id="UP000660745"/>
    </source>
</evidence>
<evidence type="ECO:0000313" key="1">
    <source>
        <dbReference type="EMBL" id="GGP06582.1"/>
    </source>
</evidence>
<protein>
    <submittedName>
        <fullName evidence="1">Uncharacterized protein</fullName>
    </submittedName>
</protein>
<reference evidence="1" key="2">
    <citation type="submission" date="2020-09" db="EMBL/GenBank/DDBJ databases">
        <authorList>
            <person name="Sun Q."/>
            <person name="Zhou Y."/>
        </authorList>
    </citation>
    <scope>NUCLEOTIDE SEQUENCE</scope>
    <source>
        <strain evidence="1">CGMCC 4.7430</strain>
    </source>
</reference>
<sequence length="95" mass="9839">MLWVPKTPERHPSYDELASLAVRQMATIEAQRETIAKLDATVERLTAVDGPFLSCGRVGGGQGGGVADDSATCAPYQSGGDFQEVLAEPCGAGSA</sequence>
<dbReference type="EMBL" id="BMNK01000004">
    <property type="protein sequence ID" value="GGP06582.1"/>
    <property type="molecule type" value="Genomic_DNA"/>
</dbReference>
<reference evidence="1" key="1">
    <citation type="journal article" date="2014" name="Int. J. Syst. Evol. Microbiol.">
        <title>Complete genome sequence of Corynebacterium casei LMG S-19264T (=DSM 44701T), isolated from a smear-ripened cheese.</title>
        <authorList>
            <consortium name="US DOE Joint Genome Institute (JGI-PGF)"/>
            <person name="Walter F."/>
            <person name="Albersmeier A."/>
            <person name="Kalinowski J."/>
            <person name="Ruckert C."/>
        </authorList>
    </citation>
    <scope>NUCLEOTIDE SEQUENCE</scope>
    <source>
        <strain evidence="1">CGMCC 4.7430</strain>
    </source>
</reference>